<comment type="subcellular location">
    <subcellularLocation>
        <location evidence="1">Membrane</location>
        <topology evidence="1">Multi-pass membrane protein</topology>
    </subcellularLocation>
</comment>
<gene>
    <name evidence="9" type="primary">LOC120251428</name>
</gene>
<feature type="transmembrane region" description="Helical" evidence="6">
    <location>
        <begin position="153"/>
        <end position="176"/>
    </location>
</feature>
<protein>
    <submittedName>
        <fullName evidence="9">ABC transporter G family member 42-like</fullName>
    </submittedName>
</protein>
<proteinExistence type="predicted"/>
<evidence type="ECO:0000313" key="9">
    <source>
        <dbReference type="RefSeq" id="XP_039115883.1"/>
    </source>
</evidence>
<evidence type="ECO:0000256" key="6">
    <source>
        <dbReference type="SAM" id="Phobius"/>
    </source>
</evidence>
<dbReference type="Proteomes" id="UP001515500">
    <property type="component" value="Chromosome 20"/>
</dbReference>
<name>A0AB40ALQ5_DIOCR</name>
<evidence type="ECO:0000256" key="1">
    <source>
        <dbReference type="ARBA" id="ARBA00004141"/>
    </source>
</evidence>
<evidence type="ECO:0000256" key="4">
    <source>
        <dbReference type="ARBA" id="ARBA00022989"/>
    </source>
</evidence>
<dbReference type="Pfam" id="PF01061">
    <property type="entry name" value="ABC2_membrane"/>
    <property type="match status" value="1"/>
</dbReference>
<dbReference type="AlphaFoldDB" id="A0AB40ALQ5"/>
<organism evidence="8 9">
    <name type="scientific">Dioscorea cayennensis subsp. rotundata</name>
    <name type="common">White Guinea yam</name>
    <name type="synonym">Dioscorea rotundata</name>
    <dbReference type="NCBI Taxonomy" id="55577"/>
    <lineage>
        <taxon>Eukaryota</taxon>
        <taxon>Viridiplantae</taxon>
        <taxon>Streptophyta</taxon>
        <taxon>Embryophyta</taxon>
        <taxon>Tracheophyta</taxon>
        <taxon>Spermatophyta</taxon>
        <taxon>Magnoliopsida</taxon>
        <taxon>Liliopsida</taxon>
        <taxon>Dioscoreales</taxon>
        <taxon>Dioscoreaceae</taxon>
        <taxon>Dioscorea</taxon>
    </lineage>
</organism>
<evidence type="ECO:0000259" key="7">
    <source>
        <dbReference type="Pfam" id="PF01061"/>
    </source>
</evidence>
<keyword evidence="8" id="KW-1185">Reference proteome</keyword>
<sequence>MFSESLEFSSAATDWICELSKAAPGTSDLSFTTQYCQSFLAQFKSCLWKQWLTYWRSPDYNLVSLLSFLDPSSGELDARGTHTHACMVLMSSEAVCDGRDTSSALTIVIGAMSMAEAIVGYINCSTAILIVSIQRTVFYPERAAGMYSALPYAIAQVVVEITNALIQAFYYSLLIYSMMHSNGQQQKVYWFIISFFALLYYTFYRIMIVYITPNHQAAAILYSVNDVSHVYIYTNHTYKSRILADRLLAMQNAA</sequence>
<feature type="domain" description="ABC-2 type transporter transmembrane" evidence="7">
    <location>
        <begin position="101"/>
        <end position="223"/>
    </location>
</feature>
<dbReference type="RefSeq" id="XP_039115883.1">
    <property type="nucleotide sequence ID" value="XM_039259949.1"/>
</dbReference>
<keyword evidence="4 6" id="KW-1133">Transmembrane helix</keyword>
<dbReference type="GO" id="GO:0140359">
    <property type="term" value="F:ABC-type transporter activity"/>
    <property type="evidence" value="ECO:0007669"/>
    <property type="project" value="InterPro"/>
</dbReference>
<evidence type="ECO:0000256" key="3">
    <source>
        <dbReference type="ARBA" id="ARBA00022692"/>
    </source>
</evidence>
<dbReference type="PANTHER" id="PTHR19241">
    <property type="entry name" value="ATP-BINDING CASSETTE TRANSPORTER"/>
    <property type="match status" value="1"/>
</dbReference>
<keyword evidence="3 6" id="KW-0812">Transmembrane</keyword>
<dbReference type="GeneID" id="120251428"/>
<feature type="transmembrane region" description="Helical" evidence="6">
    <location>
        <begin position="107"/>
        <end position="133"/>
    </location>
</feature>
<evidence type="ECO:0000313" key="8">
    <source>
        <dbReference type="Proteomes" id="UP001515500"/>
    </source>
</evidence>
<dbReference type="InterPro" id="IPR013525">
    <property type="entry name" value="ABC2_TM"/>
</dbReference>
<evidence type="ECO:0000256" key="2">
    <source>
        <dbReference type="ARBA" id="ARBA00022448"/>
    </source>
</evidence>
<reference evidence="9" key="1">
    <citation type="submission" date="2025-08" db="UniProtKB">
        <authorList>
            <consortium name="RefSeq"/>
        </authorList>
    </citation>
    <scope>IDENTIFICATION</scope>
</reference>
<feature type="transmembrane region" description="Helical" evidence="6">
    <location>
        <begin position="188"/>
        <end position="211"/>
    </location>
</feature>
<dbReference type="GO" id="GO:0005886">
    <property type="term" value="C:plasma membrane"/>
    <property type="evidence" value="ECO:0007669"/>
    <property type="project" value="UniProtKB-ARBA"/>
</dbReference>
<evidence type="ECO:0000256" key="5">
    <source>
        <dbReference type="ARBA" id="ARBA00023136"/>
    </source>
</evidence>
<keyword evidence="2" id="KW-0813">Transport</keyword>
<keyword evidence="5 6" id="KW-0472">Membrane</keyword>
<accession>A0AB40ALQ5</accession>